<dbReference type="Proteomes" id="UP000196355">
    <property type="component" value="Unassembled WGS sequence"/>
</dbReference>
<name>A0A202BT78_9FLAO</name>
<proteinExistence type="predicted"/>
<dbReference type="EMBL" id="MVAG01000147">
    <property type="protein sequence ID" value="OVE54719.1"/>
    <property type="molecule type" value="Genomic_DNA"/>
</dbReference>
<protein>
    <submittedName>
        <fullName evidence="1">Uncharacterized protein</fullName>
    </submittedName>
</protein>
<sequence length="86" mass="10108">MINKKKQAFEKVKELMKEDSTISVINSFYKENDTLRDDSIKNVIVVSLLDDIYGKSFYVYMDAETLELLYVQGPHRCIEIDEFFSN</sequence>
<organism evidence="1 2">
    <name type="scientific">Chryseobacterium mucoviscidosis</name>
    <dbReference type="NCBI Taxonomy" id="1945581"/>
    <lineage>
        <taxon>Bacteria</taxon>
        <taxon>Pseudomonadati</taxon>
        <taxon>Bacteroidota</taxon>
        <taxon>Flavobacteriia</taxon>
        <taxon>Flavobacteriales</taxon>
        <taxon>Weeksellaceae</taxon>
        <taxon>Chryseobacterium group</taxon>
        <taxon>Chryseobacterium</taxon>
    </lineage>
</organism>
<reference evidence="2" key="1">
    <citation type="submission" date="2017-02" db="EMBL/GenBank/DDBJ databases">
        <authorList>
            <person name="Tetz G."/>
            <person name="Tetz V."/>
        </authorList>
    </citation>
    <scope>NUCLEOTIDE SEQUENCE [LARGE SCALE GENOMIC DNA]</scope>
    <source>
        <strain evidence="2">VT16-26</strain>
    </source>
</reference>
<keyword evidence="2" id="KW-1185">Reference proteome</keyword>
<comment type="caution">
    <text evidence="1">The sequence shown here is derived from an EMBL/GenBank/DDBJ whole genome shotgun (WGS) entry which is preliminary data.</text>
</comment>
<evidence type="ECO:0000313" key="2">
    <source>
        <dbReference type="Proteomes" id="UP000196355"/>
    </source>
</evidence>
<evidence type="ECO:0000313" key="1">
    <source>
        <dbReference type="EMBL" id="OVE54719.1"/>
    </source>
</evidence>
<dbReference type="RefSeq" id="WP_087711761.1">
    <property type="nucleotide sequence ID" value="NZ_MVAG01000147.1"/>
</dbReference>
<accession>A0A202BT78</accession>
<dbReference type="AlphaFoldDB" id="A0A202BT78"/>
<gene>
    <name evidence="1" type="ORF">B0E34_18010</name>
</gene>